<feature type="transmembrane region" description="Helical" evidence="6">
    <location>
        <begin position="538"/>
        <end position="557"/>
    </location>
</feature>
<keyword evidence="9" id="KW-1185">Reference proteome</keyword>
<keyword evidence="3" id="KW-0731">Sigma factor</keyword>
<dbReference type="Proteomes" id="UP001139648">
    <property type="component" value="Unassembled WGS sequence"/>
</dbReference>
<evidence type="ECO:0000313" key="9">
    <source>
        <dbReference type="Proteomes" id="UP001139648"/>
    </source>
</evidence>
<evidence type="ECO:0000256" key="4">
    <source>
        <dbReference type="ARBA" id="ARBA00023163"/>
    </source>
</evidence>
<dbReference type="RefSeq" id="WP_253760364.1">
    <property type="nucleotide sequence ID" value="NZ_BAABKA010000019.1"/>
</dbReference>
<dbReference type="GO" id="GO:0016987">
    <property type="term" value="F:sigma factor activity"/>
    <property type="evidence" value="ECO:0007669"/>
    <property type="project" value="UniProtKB-KW"/>
</dbReference>
<feature type="domain" description="RNA polymerase sigma factor 70 region 4 type 2" evidence="7">
    <location>
        <begin position="135"/>
        <end position="183"/>
    </location>
</feature>
<evidence type="ECO:0000256" key="1">
    <source>
        <dbReference type="ARBA" id="ARBA00010641"/>
    </source>
</evidence>
<keyword evidence="4" id="KW-0804">Transcription</keyword>
<organism evidence="8 9">
    <name type="scientific">Nonomuraea thailandensis</name>
    <dbReference type="NCBI Taxonomy" id="1188745"/>
    <lineage>
        <taxon>Bacteria</taxon>
        <taxon>Bacillati</taxon>
        <taxon>Actinomycetota</taxon>
        <taxon>Actinomycetes</taxon>
        <taxon>Streptosporangiales</taxon>
        <taxon>Streptosporangiaceae</taxon>
        <taxon>Nonomuraea</taxon>
    </lineage>
</organism>
<sequence>MTPEHLGFVEDDDGGPLSPQPAAERLTFFQGYLKYRKRLLAYVECRARELNLAENVADTEGIVQETFERALPYWDTINPHGYYAYLRKIANGLLSARIKDDKRRGHADDDDQERPSRHVGRPRARSAEDVLDRIEVTERIRKIPPRQRKALWRRAVDGDTSEEIGKELDCPTDAVDSLVRRARLGARGSGRWTRFERRLLARAAIVLSDSRRRRLVLIGIRVVAAALGLLAANEVWKVQGPAGVVLVLPAAAAAWLAWSRLKQWIQDRSLERADMGRALLDRERIWEYGILNQPSGIWVSQSAVGPSVARYAPPLGIRSLRAGRREPELALAHVCDVQRRRHCSYDLRPLYVHRRSREIVDVAMRRRAGARLRRFRIVMGPMRLAAVMARAVSEIRHRRRATRRGVLTPRYGFESSRRGERRRQRVQPWMVDNSTVWVSNRDETRGVDSSDTGSYDNHLDMLQSSRPGAVPHADRAGRRRAPRGSMGRCRLPRRSRERRSLYLHGRSRELVGVALRRTSAAVRRRRFHLGGRFSRTRTWMVATVMVGTVALLIEWLWSRVL</sequence>
<evidence type="ECO:0000259" key="7">
    <source>
        <dbReference type="Pfam" id="PF08281"/>
    </source>
</evidence>
<comment type="caution">
    <text evidence="8">The sequence shown here is derived from an EMBL/GenBank/DDBJ whole genome shotgun (WGS) entry which is preliminary data.</text>
</comment>
<evidence type="ECO:0000256" key="6">
    <source>
        <dbReference type="SAM" id="Phobius"/>
    </source>
</evidence>
<dbReference type="InterPro" id="IPR013324">
    <property type="entry name" value="RNA_pol_sigma_r3/r4-like"/>
</dbReference>
<gene>
    <name evidence="8" type="ORF">HD597_012918</name>
</gene>
<dbReference type="InterPro" id="IPR036388">
    <property type="entry name" value="WH-like_DNA-bd_sf"/>
</dbReference>
<keyword evidence="2" id="KW-0805">Transcription regulation</keyword>
<accession>A0A9X2KAP2</accession>
<comment type="similarity">
    <text evidence="1">Belongs to the sigma-70 factor family. ECF subfamily.</text>
</comment>
<feature type="region of interest" description="Disordered" evidence="5">
    <location>
        <begin position="101"/>
        <end position="126"/>
    </location>
</feature>
<dbReference type="GO" id="GO:0006352">
    <property type="term" value="P:DNA-templated transcription initiation"/>
    <property type="evidence" value="ECO:0007669"/>
    <property type="project" value="InterPro"/>
</dbReference>
<evidence type="ECO:0000256" key="2">
    <source>
        <dbReference type="ARBA" id="ARBA00023015"/>
    </source>
</evidence>
<dbReference type="EMBL" id="JAMZEB010000004">
    <property type="protein sequence ID" value="MCP2365814.1"/>
    <property type="molecule type" value="Genomic_DNA"/>
</dbReference>
<proteinExistence type="inferred from homology"/>
<dbReference type="Pfam" id="PF08281">
    <property type="entry name" value="Sigma70_r4_2"/>
    <property type="match status" value="1"/>
</dbReference>
<dbReference type="SUPFAM" id="SSF88659">
    <property type="entry name" value="Sigma3 and sigma4 domains of RNA polymerase sigma factors"/>
    <property type="match status" value="1"/>
</dbReference>
<keyword evidence="6" id="KW-0812">Transmembrane</keyword>
<reference evidence="8" key="1">
    <citation type="submission" date="2022-06" db="EMBL/GenBank/DDBJ databases">
        <title>Sequencing the genomes of 1000 actinobacteria strains.</title>
        <authorList>
            <person name="Klenk H.-P."/>
        </authorList>
    </citation>
    <scope>NUCLEOTIDE SEQUENCE</scope>
    <source>
        <strain evidence="8">DSM 46694</strain>
    </source>
</reference>
<keyword evidence="6" id="KW-0472">Membrane</keyword>
<evidence type="ECO:0000256" key="3">
    <source>
        <dbReference type="ARBA" id="ARBA00023082"/>
    </source>
</evidence>
<evidence type="ECO:0000256" key="5">
    <source>
        <dbReference type="SAM" id="MobiDB-lite"/>
    </source>
</evidence>
<dbReference type="AlphaFoldDB" id="A0A9X2KAP2"/>
<dbReference type="GO" id="GO:0003677">
    <property type="term" value="F:DNA binding"/>
    <property type="evidence" value="ECO:0007669"/>
    <property type="project" value="InterPro"/>
</dbReference>
<feature type="region of interest" description="Disordered" evidence="5">
    <location>
        <begin position="462"/>
        <end position="491"/>
    </location>
</feature>
<dbReference type="InterPro" id="IPR013249">
    <property type="entry name" value="RNA_pol_sigma70_r4_t2"/>
</dbReference>
<keyword evidence="6" id="KW-1133">Transmembrane helix</keyword>
<name>A0A9X2KAP2_9ACTN</name>
<evidence type="ECO:0000313" key="8">
    <source>
        <dbReference type="EMBL" id="MCP2365814.1"/>
    </source>
</evidence>
<protein>
    <submittedName>
        <fullName evidence="8">RNA polymerase sigma factor (Sigma-70 family)</fullName>
    </submittedName>
</protein>
<dbReference type="Gene3D" id="1.10.10.10">
    <property type="entry name" value="Winged helix-like DNA-binding domain superfamily/Winged helix DNA-binding domain"/>
    <property type="match status" value="1"/>
</dbReference>